<keyword evidence="1 6" id="KW-0547">Nucleotide-binding</keyword>
<dbReference type="InterPro" id="IPR000212">
    <property type="entry name" value="DNA_helicase_UvrD/REP"/>
</dbReference>
<evidence type="ECO:0000313" key="8">
    <source>
        <dbReference type="EMBL" id="PPK75043.1"/>
    </source>
</evidence>
<dbReference type="PANTHER" id="PTHR11070">
    <property type="entry name" value="UVRD / RECB / PCRA DNA HELICASE FAMILY MEMBER"/>
    <property type="match status" value="1"/>
</dbReference>
<organism evidence="8 9">
    <name type="scientific">Methylobacter tundripaludum</name>
    <dbReference type="NCBI Taxonomy" id="173365"/>
    <lineage>
        <taxon>Bacteria</taxon>
        <taxon>Pseudomonadati</taxon>
        <taxon>Pseudomonadota</taxon>
        <taxon>Gammaproteobacteria</taxon>
        <taxon>Methylococcales</taxon>
        <taxon>Methylococcaceae</taxon>
        <taxon>Methylobacter</taxon>
    </lineage>
</organism>
<dbReference type="InterPro" id="IPR027417">
    <property type="entry name" value="P-loop_NTPase"/>
</dbReference>
<evidence type="ECO:0000256" key="2">
    <source>
        <dbReference type="ARBA" id="ARBA00022801"/>
    </source>
</evidence>
<reference evidence="8 9" key="1">
    <citation type="submission" date="2018-02" db="EMBL/GenBank/DDBJ databases">
        <title>Subsurface microbial communities from deep shales in Ohio and West Virginia, USA.</title>
        <authorList>
            <person name="Wrighton K."/>
        </authorList>
    </citation>
    <scope>NUCLEOTIDE SEQUENCE [LARGE SCALE GENOMIC DNA]</scope>
    <source>
        <strain evidence="8 9">OWC-DMM</strain>
    </source>
</reference>
<dbReference type="GO" id="GO:0000725">
    <property type="term" value="P:recombinational repair"/>
    <property type="evidence" value="ECO:0007669"/>
    <property type="project" value="TreeGrafter"/>
</dbReference>
<dbReference type="RefSeq" id="WP_104429532.1">
    <property type="nucleotide sequence ID" value="NZ_PTIZ01000007.1"/>
</dbReference>
<dbReference type="Proteomes" id="UP000240010">
    <property type="component" value="Unassembled WGS sequence"/>
</dbReference>
<keyword evidence="3 6" id="KW-0347">Helicase</keyword>
<evidence type="ECO:0000256" key="3">
    <source>
        <dbReference type="ARBA" id="ARBA00022806"/>
    </source>
</evidence>
<dbReference type="GO" id="GO:0043138">
    <property type="term" value="F:3'-5' DNA helicase activity"/>
    <property type="evidence" value="ECO:0007669"/>
    <property type="project" value="TreeGrafter"/>
</dbReference>
<proteinExistence type="predicted"/>
<dbReference type="Gene3D" id="3.40.50.300">
    <property type="entry name" value="P-loop containing nucleotide triphosphate hydrolases"/>
    <property type="match status" value="2"/>
</dbReference>
<evidence type="ECO:0000256" key="4">
    <source>
        <dbReference type="ARBA" id="ARBA00022840"/>
    </source>
</evidence>
<dbReference type="GO" id="GO:0003677">
    <property type="term" value="F:DNA binding"/>
    <property type="evidence" value="ECO:0007669"/>
    <property type="project" value="InterPro"/>
</dbReference>
<dbReference type="AlphaFoldDB" id="A0A2S6HCB5"/>
<dbReference type="PROSITE" id="PS51198">
    <property type="entry name" value="UVRD_HELICASE_ATP_BIND"/>
    <property type="match status" value="1"/>
</dbReference>
<evidence type="ECO:0000256" key="1">
    <source>
        <dbReference type="ARBA" id="ARBA00022741"/>
    </source>
</evidence>
<accession>A0A2S6HCB5</accession>
<comment type="caution">
    <text evidence="8">The sequence shown here is derived from an EMBL/GenBank/DDBJ whole genome shotgun (WGS) entry which is preliminary data.</text>
</comment>
<keyword evidence="2 6" id="KW-0378">Hydrolase</keyword>
<feature type="domain" description="UvrD-like helicase ATP-binding" evidence="7">
    <location>
        <begin position="15"/>
        <end position="286"/>
    </location>
</feature>
<dbReference type="InterPro" id="IPR014016">
    <property type="entry name" value="UvrD-like_ATP-bd"/>
</dbReference>
<evidence type="ECO:0000259" key="7">
    <source>
        <dbReference type="PROSITE" id="PS51198"/>
    </source>
</evidence>
<dbReference type="EMBL" id="PTIZ01000007">
    <property type="protein sequence ID" value="PPK75043.1"/>
    <property type="molecule type" value="Genomic_DNA"/>
</dbReference>
<dbReference type="Pfam" id="PF13245">
    <property type="entry name" value="AAA_19"/>
    <property type="match status" value="1"/>
</dbReference>
<sequence>MESLQLVDDNNVDNHVDDKINAYLSLDKPISFFLFAGAGSGKTGSLVKALKRLRKDSGERLRLQGQRVGVITYTNAACDEINHRLDFDPLVEVSTIHSFVWSLIGGFNIDIKQWLRITLPNEIADLEEKQRKGRAGQASLDRAKSIEIKQKRLIGLDGIKQFTYNPNGDNRGRDSLNHSEVIKIGADFLTNKPLMQTILINKFPILLIDESQDTNKHLMEAFLKVQHQQSERFCLGLFGDTMQRIYSDGKMDLGINLPPEWATPVKKMNHRCPRRIVKLINKIRSTVDAQEQSPRTDKEEGVVRLFILPNETADKLAAEHKIKQRMTTVASDPLWNSVDDVKTLILEHHMAALRMGFLEMFEPLYQIDRLKTALLDGSLPGLRLFSQQVLPLVKAKQNGDEFAVAAIVRNSSPLLSKAVLKELGEDQLSQLKKAREAVEQLMVLWSNNAEPRFLDILQCVSQTGLFEIPESLRPIAFRSEAEQKDAEQSSDEEDTNPILDVWDKSLLTPFAQINPYVDYVNGSAPFDTHQGVKGLEFPRVLVVMDDAEARGFMFDYDKLFGAKDKTKTDIEKERNGDDTGINRTRRLFYVTCSRAVNSLAIVAYTSDPNKVRDNIVRDGWFEGCEVEILT</sequence>
<gene>
    <name evidence="8" type="ORF">B0F87_107287</name>
</gene>
<evidence type="ECO:0000256" key="5">
    <source>
        <dbReference type="ARBA" id="ARBA00034923"/>
    </source>
</evidence>
<keyword evidence="4 6" id="KW-0067">ATP-binding</keyword>
<name>A0A2S6HCB5_9GAMM</name>
<dbReference type="PANTHER" id="PTHR11070:SF2">
    <property type="entry name" value="ATP-DEPENDENT DNA HELICASE SRS2"/>
    <property type="match status" value="1"/>
</dbReference>
<evidence type="ECO:0000256" key="6">
    <source>
        <dbReference type="PROSITE-ProRule" id="PRU00560"/>
    </source>
</evidence>
<feature type="binding site" evidence="6">
    <location>
        <begin position="36"/>
        <end position="43"/>
    </location>
    <ligand>
        <name>ATP</name>
        <dbReference type="ChEBI" id="CHEBI:30616"/>
    </ligand>
</feature>
<dbReference type="GO" id="GO:0005524">
    <property type="term" value="F:ATP binding"/>
    <property type="evidence" value="ECO:0007669"/>
    <property type="project" value="UniProtKB-UniRule"/>
</dbReference>
<dbReference type="SUPFAM" id="SSF52540">
    <property type="entry name" value="P-loop containing nucleoside triphosphate hydrolases"/>
    <property type="match status" value="1"/>
</dbReference>
<protein>
    <recommendedName>
        <fullName evidence="5">DNA 3'-5' helicase II</fullName>
    </recommendedName>
</protein>
<dbReference type="GO" id="GO:0016787">
    <property type="term" value="F:hydrolase activity"/>
    <property type="evidence" value="ECO:0007669"/>
    <property type="project" value="UniProtKB-UniRule"/>
</dbReference>
<evidence type="ECO:0000313" key="9">
    <source>
        <dbReference type="Proteomes" id="UP000240010"/>
    </source>
</evidence>